<proteinExistence type="predicted"/>
<gene>
    <name evidence="1" type="ORF">T459_23979</name>
</gene>
<comment type="caution">
    <text evidence="1">The sequence shown here is derived from an EMBL/GenBank/DDBJ whole genome shotgun (WGS) entry which is preliminary data.</text>
</comment>
<dbReference type="EMBL" id="AYRZ02000009">
    <property type="protein sequence ID" value="PHT73194.1"/>
    <property type="molecule type" value="Genomic_DNA"/>
</dbReference>
<dbReference type="STRING" id="4072.A0A2G2YU18"/>
<reference evidence="1 2" key="1">
    <citation type="journal article" date="2014" name="Nat. Genet.">
        <title>Genome sequence of the hot pepper provides insights into the evolution of pungency in Capsicum species.</title>
        <authorList>
            <person name="Kim S."/>
            <person name="Park M."/>
            <person name="Yeom S.I."/>
            <person name="Kim Y.M."/>
            <person name="Lee J.M."/>
            <person name="Lee H.A."/>
            <person name="Seo E."/>
            <person name="Choi J."/>
            <person name="Cheong K."/>
            <person name="Kim K.T."/>
            <person name="Jung K."/>
            <person name="Lee G.W."/>
            <person name="Oh S.K."/>
            <person name="Bae C."/>
            <person name="Kim S.B."/>
            <person name="Lee H.Y."/>
            <person name="Kim S.Y."/>
            <person name="Kim M.S."/>
            <person name="Kang B.C."/>
            <person name="Jo Y.D."/>
            <person name="Yang H.B."/>
            <person name="Jeong H.J."/>
            <person name="Kang W.H."/>
            <person name="Kwon J.K."/>
            <person name="Shin C."/>
            <person name="Lim J.Y."/>
            <person name="Park J.H."/>
            <person name="Huh J.H."/>
            <person name="Kim J.S."/>
            <person name="Kim B.D."/>
            <person name="Cohen O."/>
            <person name="Paran I."/>
            <person name="Suh M.C."/>
            <person name="Lee S.B."/>
            <person name="Kim Y.K."/>
            <person name="Shin Y."/>
            <person name="Noh S.J."/>
            <person name="Park J."/>
            <person name="Seo Y.S."/>
            <person name="Kwon S.Y."/>
            <person name="Kim H.A."/>
            <person name="Park J.M."/>
            <person name="Kim H.J."/>
            <person name="Choi S.B."/>
            <person name="Bosland P.W."/>
            <person name="Reeves G."/>
            <person name="Jo S.H."/>
            <person name="Lee B.W."/>
            <person name="Cho H.T."/>
            <person name="Choi H.S."/>
            <person name="Lee M.S."/>
            <person name="Yu Y."/>
            <person name="Do Choi Y."/>
            <person name="Park B.S."/>
            <person name="van Deynze A."/>
            <person name="Ashrafi H."/>
            <person name="Hill T."/>
            <person name="Kim W.T."/>
            <person name="Pai H.S."/>
            <person name="Ahn H.K."/>
            <person name="Yeam I."/>
            <person name="Giovannoni J.J."/>
            <person name="Rose J.K."/>
            <person name="Sorensen I."/>
            <person name="Lee S.J."/>
            <person name="Kim R.W."/>
            <person name="Choi I.Y."/>
            <person name="Choi B.S."/>
            <person name="Lim J.S."/>
            <person name="Lee Y.H."/>
            <person name="Choi D."/>
        </authorList>
    </citation>
    <scope>NUCLEOTIDE SEQUENCE [LARGE SCALE GENOMIC DNA]</scope>
    <source>
        <strain evidence="2">cv. CM334</strain>
    </source>
</reference>
<dbReference type="Gramene" id="PHT73194">
    <property type="protein sequence ID" value="PHT73194"/>
    <property type="gene ID" value="T459_23979"/>
</dbReference>
<name>A0A2G2YU18_CAPAN</name>
<dbReference type="Proteomes" id="UP000222542">
    <property type="component" value="Unassembled WGS sequence"/>
</dbReference>
<sequence length="306" mass="34646">MSPLREPLRKLKQICEPSILICSPQAQTQFKGIFVVLLHSPSFLAELTERNLTGDNGITSNGIKRNAKFLQVSYVNKAGQSQDALDVVIVAKLRCAAGLANLEVKKHKLAAQKLHNNNKKFKRCVVFQLANFEKSKECRLAMELGYGPDQRFMDHIWPHYRNKKGSSTSEFSVKRNSSVQDRLNSIFAEAPAVLVPSLTSSRSIRKAKQEVKMVWQNVMKACEIRGKELLDGKVITLTNLDDWLKAKHGIDVAVVHVDLPCYTFLRIIFYSIKVGSDGLFLLEDLEITHLNRPKDRLLYSLDLCYC</sequence>
<accession>A0A2G2YU18</accession>
<dbReference type="PANTHER" id="PTHR31133">
    <property type="entry name" value="MEMBRANE PROTEIN"/>
    <property type="match status" value="1"/>
</dbReference>
<dbReference type="InterPro" id="IPR040229">
    <property type="entry name" value="At3g27390-like"/>
</dbReference>
<evidence type="ECO:0000313" key="1">
    <source>
        <dbReference type="EMBL" id="PHT73194.1"/>
    </source>
</evidence>
<evidence type="ECO:0000313" key="2">
    <source>
        <dbReference type="Proteomes" id="UP000222542"/>
    </source>
</evidence>
<reference evidence="1 2" key="2">
    <citation type="journal article" date="2017" name="Genome Biol.">
        <title>New reference genome sequences of hot pepper reveal the massive evolution of plant disease-resistance genes by retroduplication.</title>
        <authorList>
            <person name="Kim S."/>
            <person name="Park J."/>
            <person name="Yeom S.I."/>
            <person name="Kim Y.M."/>
            <person name="Seo E."/>
            <person name="Kim K.T."/>
            <person name="Kim M.S."/>
            <person name="Lee J.M."/>
            <person name="Cheong K."/>
            <person name="Shin H.S."/>
            <person name="Kim S.B."/>
            <person name="Han K."/>
            <person name="Lee J."/>
            <person name="Park M."/>
            <person name="Lee H.A."/>
            <person name="Lee H.Y."/>
            <person name="Lee Y."/>
            <person name="Oh S."/>
            <person name="Lee J.H."/>
            <person name="Choi E."/>
            <person name="Choi E."/>
            <person name="Lee S.E."/>
            <person name="Jeon J."/>
            <person name="Kim H."/>
            <person name="Choi G."/>
            <person name="Song H."/>
            <person name="Lee J."/>
            <person name="Lee S.C."/>
            <person name="Kwon J.K."/>
            <person name="Lee H.Y."/>
            <person name="Koo N."/>
            <person name="Hong Y."/>
            <person name="Kim R.W."/>
            <person name="Kang W.H."/>
            <person name="Huh J.H."/>
            <person name="Kang B.C."/>
            <person name="Yang T.J."/>
            <person name="Lee Y.H."/>
            <person name="Bennetzen J.L."/>
            <person name="Choi D."/>
        </authorList>
    </citation>
    <scope>NUCLEOTIDE SEQUENCE [LARGE SCALE GENOMIC DNA]</scope>
    <source>
        <strain evidence="2">cv. CM334</strain>
    </source>
</reference>
<dbReference type="Gene3D" id="1.25.40.570">
    <property type="match status" value="1"/>
</dbReference>
<protein>
    <submittedName>
        <fullName evidence="1">Uncharacterized protein</fullName>
    </submittedName>
</protein>
<organism evidence="1 2">
    <name type="scientific">Capsicum annuum</name>
    <name type="common">Capsicum pepper</name>
    <dbReference type="NCBI Taxonomy" id="4072"/>
    <lineage>
        <taxon>Eukaryota</taxon>
        <taxon>Viridiplantae</taxon>
        <taxon>Streptophyta</taxon>
        <taxon>Embryophyta</taxon>
        <taxon>Tracheophyta</taxon>
        <taxon>Spermatophyta</taxon>
        <taxon>Magnoliopsida</taxon>
        <taxon>eudicotyledons</taxon>
        <taxon>Gunneridae</taxon>
        <taxon>Pentapetalae</taxon>
        <taxon>asterids</taxon>
        <taxon>lamiids</taxon>
        <taxon>Solanales</taxon>
        <taxon>Solanaceae</taxon>
        <taxon>Solanoideae</taxon>
        <taxon>Capsiceae</taxon>
        <taxon>Capsicum</taxon>
    </lineage>
</organism>
<dbReference type="AlphaFoldDB" id="A0A2G2YU18"/>
<keyword evidence="2" id="KW-1185">Reference proteome</keyword>
<dbReference type="PANTHER" id="PTHR31133:SF12">
    <property type="entry name" value="MEMBRANE PROTEIN"/>
    <property type="match status" value="1"/>
</dbReference>